<feature type="transmembrane region" description="Helical" evidence="1">
    <location>
        <begin position="92"/>
        <end position="109"/>
    </location>
</feature>
<gene>
    <name evidence="2" type="ORF">EV356DRAFT_528591</name>
</gene>
<keyword evidence="1" id="KW-1133">Transmembrane helix</keyword>
<dbReference type="Proteomes" id="UP000800092">
    <property type="component" value="Unassembled WGS sequence"/>
</dbReference>
<proteinExistence type="predicted"/>
<dbReference type="AlphaFoldDB" id="A0A6A6HN74"/>
<evidence type="ECO:0000313" key="3">
    <source>
        <dbReference type="Proteomes" id="UP000800092"/>
    </source>
</evidence>
<sequence>MALISSLVIIRALSVAHITLAFFFLTAPKLIAEQNLVVILGASMRLPQPSGFDSPSDATAFVAIILAFLGLSDFTAASIRDELALSYWSSQLPVRLFFLFFVTGYTYLFKRGPETFGEAIKHTSGPADGLKNSLVFTWGFMEVTTWFWIYTSMRDEIRQLSNRQAEKDRDKNA</sequence>
<keyword evidence="3" id="KW-1185">Reference proteome</keyword>
<protein>
    <recommendedName>
        <fullName evidence="4">Increased loss of mitochondrial DNA protein 1</fullName>
    </recommendedName>
</protein>
<dbReference type="PANTHER" id="PTHR28029:SF1">
    <property type="entry name" value="PROTEIN ILM1"/>
    <property type="match status" value="1"/>
</dbReference>
<name>A0A6A6HN74_VIRVR</name>
<reference evidence="2" key="1">
    <citation type="journal article" date="2020" name="Stud. Mycol.">
        <title>101 Dothideomycetes genomes: a test case for predicting lifestyles and emergence of pathogens.</title>
        <authorList>
            <person name="Haridas S."/>
            <person name="Albert R."/>
            <person name="Binder M."/>
            <person name="Bloem J."/>
            <person name="Labutti K."/>
            <person name="Salamov A."/>
            <person name="Andreopoulos B."/>
            <person name="Baker S."/>
            <person name="Barry K."/>
            <person name="Bills G."/>
            <person name="Bluhm B."/>
            <person name="Cannon C."/>
            <person name="Castanera R."/>
            <person name="Culley D."/>
            <person name="Daum C."/>
            <person name="Ezra D."/>
            <person name="Gonzalez J."/>
            <person name="Henrissat B."/>
            <person name="Kuo A."/>
            <person name="Liang C."/>
            <person name="Lipzen A."/>
            <person name="Lutzoni F."/>
            <person name="Magnuson J."/>
            <person name="Mondo S."/>
            <person name="Nolan M."/>
            <person name="Ohm R."/>
            <person name="Pangilinan J."/>
            <person name="Park H.-J."/>
            <person name="Ramirez L."/>
            <person name="Alfaro M."/>
            <person name="Sun H."/>
            <person name="Tritt A."/>
            <person name="Yoshinaga Y."/>
            <person name="Zwiers L.-H."/>
            <person name="Turgeon B."/>
            <person name="Goodwin S."/>
            <person name="Spatafora J."/>
            <person name="Crous P."/>
            <person name="Grigoriev I."/>
        </authorList>
    </citation>
    <scope>NUCLEOTIDE SEQUENCE</scope>
    <source>
        <strain evidence="2">Tuck. ex Michener</strain>
    </source>
</reference>
<feature type="transmembrane region" description="Helical" evidence="1">
    <location>
        <begin position="58"/>
        <end position="80"/>
    </location>
</feature>
<evidence type="ECO:0000313" key="2">
    <source>
        <dbReference type="EMBL" id="KAF2239322.1"/>
    </source>
</evidence>
<accession>A0A6A6HN74</accession>
<feature type="transmembrane region" description="Helical" evidence="1">
    <location>
        <begin position="129"/>
        <end position="150"/>
    </location>
</feature>
<dbReference type="Pfam" id="PF10311">
    <property type="entry name" value="Ilm1"/>
    <property type="match status" value="1"/>
</dbReference>
<dbReference type="OrthoDB" id="5299849at2759"/>
<organism evidence="2 3">
    <name type="scientific">Viridothelium virens</name>
    <name type="common">Speckled blister lichen</name>
    <name type="synonym">Trypethelium virens</name>
    <dbReference type="NCBI Taxonomy" id="1048519"/>
    <lineage>
        <taxon>Eukaryota</taxon>
        <taxon>Fungi</taxon>
        <taxon>Dikarya</taxon>
        <taxon>Ascomycota</taxon>
        <taxon>Pezizomycotina</taxon>
        <taxon>Dothideomycetes</taxon>
        <taxon>Dothideomycetes incertae sedis</taxon>
        <taxon>Trypetheliales</taxon>
        <taxon>Trypetheliaceae</taxon>
        <taxon>Viridothelium</taxon>
    </lineage>
</organism>
<keyword evidence="1" id="KW-0472">Membrane</keyword>
<evidence type="ECO:0000256" key="1">
    <source>
        <dbReference type="SAM" id="Phobius"/>
    </source>
</evidence>
<keyword evidence="1" id="KW-0812">Transmembrane</keyword>
<dbReference type="InterPro" id="IPR018815">
    <property type="entry name" value="Incr_loss_mito_DNA_1"/>
</dbReference>
<dbReference type="EMBL" id="ML991773">
    <property type="protein sequence ID" value="KAF2239322.1"/>
    <property type="molecule type" value="Genomic_DNA"/>
</dbReference>
<feature type="transmembrane region" description="Helical" evidence="1">
    <location>
        <begin position="7"/>
        <end position="27"/>
    </location>
</feature>
<dbReference type="PANTHER" id="PTHR28029">
    <property type="entry name" value="PROTEIN ILM1"/>
    <property type="match status" value="1"/>
</dbReference>
<evidence type="ECO:0008006" key="4">
    <source>
        <dbReference type="Google" id="ProtNLM"/>
    </source>
</evidence>